<evidence type="ECO:0000256" key="1">
    <source>
        <dbReference type="SAM" id="MobiDB-lite"/>
    </source>
</evidence>
<feature type="compositionally biased region" description="Polar residues" evidence="1">
    <location>
        <begin position="146"/>
        <end position="158"/>
    </location>
</feature>
<feature type="region of interest" description="Disordered" evidence="1">
    <location>
        <begin position="1"/>
        <end position="180"/>
    </location>
</feature>
<name>A0A2N9FRA5_FAGSY</name>
<proteinExistence type="predicted"/>
<evidence type="ECO:0000313" key="2">
    <source>
        <dbReference type="EMBL" id="SPC89748.1"/>
    </source>
</evidence>
<feature type="compositionally biased region" description="Basic and acidic residues" evidence="1">
    <location>
        <begin position="38"/>
        <end position="61"/>
    </location>
</feature>
<dbReference type="AlphaFoldDB" id="A0A2N9FRA5"/>
<reference evidence="2" key="1">
    <citation type="submission" date="2018-02" db="EMBL/GenBank/DDBJ databases">
        <authorList>
            <person name="Cohen D.B."/>
            <person name="Kent A.D."/>
        </authorList>
    </citation>
    <scope>NUCLEOTIDE SEQUENCE</scope>
</reference>
<organism evidence="2">
    <name type="scientific">Fagus sylvatica</name>
    <name type="common">Beechnut</name>
    <dbReference type="NCBI Taxonomy" id="28930"/>
    <lineage>
        <taxon>Eukaryota</taxon>
        <taxon>Viridiplantae</taxon>
        <taxon>Streptophyta</taxon>
        <taxon>Embryophyta</taxon>
        <taxon>Tracheophyta</taxon>
        <taxon>Spermatophyta</taxon>
        <taxon>Magnoliopsida</taxon>
        <taxon>eudicotyledons</taxon>
        <taxon>Gunneridae</taxon>
        <taxon>Pentapetalae</taxon>
        <taxon>rosids</taxon>
        <taxon>fabids</taxon>
        <taxon>Fagales</taxon>
        <taxon>Fagaceae</taxon>
        <taxon>Fagus</taxon>
    </lineage>
</organism>
<feature type="compositionally biased region" description="Gly residues" evidence="1">
    <location>
        <begin position="18"/>
        <end position="27"/>
    </location>
</feature>
<sequence>MATPPSGLFPSSATVARGGLGSGGSGLGVTPWRRWWRRGGDDGDSAKDLARSHQIRRDLARSGEISPDLATNSSAQQKPKIDGGDRTSSARQKPKLDGGDRNSSARQKPKLDGGDRNSSARQKPKLDGGDRNSSARQKPKLDGGDRTSSARLKPNSTVEIGPRRRWSSQRRFPFVKPKRK</sequence>
<accession>A0A2N9FRA5</accession>
<protein>
    <submittedName>
        <fullName evidence="2">Uncharacterized protein</fullName>
    </submittedName>
</protein>
<dbReference type="EMBL" id="OIVN01001092">
    <property type="protein sequence ID" value="SPC89748.1"/>
    <property type="molecule type" value="Genomic_DNA"/>
</dbReference>
<gene>
    <name evidence="2" type="ORF">FSB_LOCUS17630</name>
</gene>